<dbReference type="InterPro" id="IPR029021">
    <property type="entry name" value="Prot-tyrosine_phosphatase-like"/>
</dbReference>
<comment type="similarity">
    <text evidence="1">Belongs to the protein-tyrosine phosphatase family.</text>
</comment>
<dbReference type="PANTHER" id="PTHR31126">
    <property type="entry name" value="TYROSINE-PROTEIN PHOSPHATASE"/>
    <property type="match status" value="1"/>
</dbReference>
<dbReference type="Gene3D" id="3.90.190.10">
    <property type="entry name" value="Protein tyrosine phosphatase superfamily"/>
    <property type="match status" value="1"/>
</dbReference>
<sequence length="312" mass="32238">MGQLGLGNGHGGLLSDRCPETHPIRACEGGLSRSAGRVDASAGSPGKVRSTSTACDRYGGTVDTVSEATRWLDLVEVDNVRDLGGLPLAGGGVTRSGVAYRASTLQQACAADVTELVDVRRLRTVIDLRLPDEAAREGHGLLGDAGVRVVNLPVRKADATLLDVVVPSGTSADLGALYWQLLAGSTEAFVESARIIADPEQHAVLFHCAAGKDRTGVIAAVLLDAVGVPADAIAADYALTSERAARVRERLVRIPAYQNLPNVGQGVFAVDGTAIASFVDALRATYGGGGEFLLRHGLTDAELAGLRAALVG</sequence>
<feature type="domain" description="Tyrosine specific protein phosphatases" evidence="2">
    <location>
        <begin position="187"/>
        <end position="246"/>
    </location>
</feature>
<dbReference type="InterPro" id="IPR016130">
    <property type="entry name" value="Tyr_Pase_AS"/>
</dbReference>
<dbReference type="AlphaFoldDB" id="A0A5C4WIW2"/>
<dbReference type="SUPFAM" id="SSF52799">
    <property type="entry name" value="(Phosphotyrosine protein) phosphatases II"/>
    <property type="match status" value="1"/>
</dbReference>
<proteinExistence type="inferred from homology"/>
<gene>
    <name evidence="3" type="ORF">FHP29_02175</name>
</gene>
<dbReference type="EMBL" id="VDMP01000014">
    <property type="protein sequence ID" value="TNM48228.1"/>
    <property type="molecule type" value="Genomic_DNA"/>
</dbReference>
<evidence type="ECO:0000256" key="1">
    <source>
        <dbReference type="ARBA" id="ARBA00009580"/>
    </source>
</evidence>
<dbReference type="Proteomes" id="UP000313231">
    <property type="component" value="Unassembled WGS sequence"/>
</dbReference>
<name>A0A5C4WIW2_9ACTN</name>
<evidence type="ECO:0000313" key="4">
    <source>
        <dbReference type="Proteomes" id="UP000313231"/>
    </source>
</evidence>
<dbReference type="InterPro" id="IPR000387">
    <property type="entry name" value="Tyr_Pase_dom"/>
</dbReference>
<evidence type="ECO:0000259" key="2">
    <source>
        <dbReference type="PROSITE" id="PS50056"/>
    </source>
</evidence>
<dbReference type="InterPro" id="IPR026893">
    <property type="entry name" value="Tyr/Ser_Pase_IphP-type"/>
</dbReference>
<dbReference type="Pfam" id="PF13350">
    <property type="entry name" value="Y_phosphatase3"/>
    <property type="match status" value="1"/>
</dbReference>
<comment type="caution">
    <text evidence="3">The sequence shown here is derived from an EMBL/GenBank/DDBJ whole genome shotgun (WGS) entry which is preliminary data.</text>
</comment>
<accession>A0A5C4WIW2</accession>
<dbReference type="PROSITE" id="PS00383">
    <property type="entry name" value="TYR_PHOSPHATASE_1"/>
    <property type="match status" value="1"/>
</dbReference>
<reference evidence="3 4" key="1">
    <citation type="journal article" date="2016" name="Int. J. Syst. Evol. Microbiol.">
        <title>Nocardioides albidus sp. nov., an actinobacterium isolated from garden soil.</title>
        <authorList>
            <person name="Singh H."/>
            <person name="Du J."/>
            <person name="Trinh H."/>
            <person name="Won K."/>
            <person name="Yang J.E."/>
            <person name="Yin C."/>
            <person name="Kook M."/>
            <person name="Yi T.H."/>
        </authorList>
    </citation>
    <scope>NUCLEOTIDE SEQUENCE [LARGE SCALE GENOMIC DNA]</scope>
    <source>
        <strain evidence="3 4">CCTCC AB 2015297</strain>
    </source>
</reference>
<dbReference type="PROSITE" id="PS50056">
    <property type="entry name" value="TYR_PHOSPHATASE_2"/>
    <property type="match status" value="1"/>
</dbReference>
<keyword evidence="4" id="KW-1185">Reference proteome</keyword>
<protein>
    <submittedName>
        <fullName evidence="3">Tyrosine-protein phosphatase</fullName>
    </submittedName>
</protein>
<evidence type="ECO:0000313" key="3">
    <source>
        <dbReference type="EMBL" id="TNM48228.1"/>
    </source>
</evidence>
<organism evidence="3 4">
    <name type="scientific">Nocardioides albidus</name>
    <dbReference type="NCBI Taxonomy" id="1517589"/>
    <lineage>
        <taxon>Bacteria</taxon>
        <taxon>Bacillati</taxon>
        <taxon>Actinomycetota</taxon>
        <taxon>Actinomycetes</taxon>
        <taxon>Propionibacteriales</taxon>
        <taxon>Nocardioidaceae</taxon>
        <taxon>Nocardioides</taxon>
    </lineage>
</organism>
<dbReference type="GO" id="GO:0004721">
    <property type="term" value="F:phosphoprotein phosphatase activity"/>
    <property type="evidence" value="ECO:0007669"/>
    <property type="project" value="InterPro"/>
</dbReference>
<dbReference type="PANTHER" id="PTHR31126:SF1">
    <property type="entry name" value="TYROSINE SPECIFIC PROTEIN PHOSPHATASES DOMAIN-CONTAINING PROTEIN"/>
    <property type="match status" value="1"/>
</dbReference>